<evidence type="ECO:0000259" key="7">
    <source>
        <dbReference type="Pfam" id="PF06271"/>
    </source>
</evidence>
<evidence type="ECO:0000256" key="4">
    <source>
        <dbReference type="ARBA" id="ARBA00022989"/>
    </source>
</evidence>
<keyword evidence="2" id="KW-1003">Cell membrane</keyword>
<comment type="subcellular location">
    <subcellularLocation>
        <location evidence="1">Cell membrane</location>
        <topology evidence="1">Multi-pass membrane protein</topology>
    </subcellularLocation>
</comment>
<feature type="transmembrane region" description="Helical" evidence="6">
    <location>
        <begin position="95"/>
        <end position="114"/>
    </location>
</feature>
<dbReference type="EMBL" id="VYSA01000001">
    <property type="protein sequence ID" value="KAA9110504.1"/>
    <property type="molecule type" value="Genomic_DNA"/>
</dbReference>
<gene>
    <name evidence="8" type="ORF">F6B43_02145</name>
</gene>
<evidence type="ECO:0000256" key="1">
    <source>
        <dbReference type="ARBA" id="ARBA00004651"/>
    </source>
</evidence>
<dbReference type="InterPro" id="IPR051791">
    <property type="entry name" value="Pra-immunoreactive"/>
</dbReference>
<evidence type="ECO:0000313" key="8">
    <source>
        <dbReference type="EMBL" id="KAA9110504.1"/>
    </source>
</evidence>
<keyword evidence="5 6" id="KW-0472">Membrane</keyword>
<dbReference type="AlphaFoldDB" id="A0A5J5J5U7"/>
<evidence type="ECO:0000256" key="3">
    <source>
        <dbReference type="ARBA" id="ARBA00022692"/>
    </source>
</evidence>
<feature type="transmembrane region" description="Helical" evidence="6">
    <location>
        <begin position="32"/>
        <end position="52"/>
    </location>
</feature>
<dbReference type="GO" id="GO:0005886">
    <property type="term" value="C:plasma membrane"/>
    <property type="evidence" value="ECO:0007669"/>
    <property type="project" value="UniProtKB-SubCell"/>
</dbReference>
<dbReference type="PANTHER" id="PTHR36115:SF6">
    <property type="entry name" value="PROLINE-RICH ANTIGEN HOMOLOG"/>
    <property type="match status" value="1"/>
</dbReference>
<reference evidence="9" key="1">
    <citation type="submission" date="2019-09" db="EMBL/GenBank/DDBJ databases">
        <title>Mumia zhuanghuii sp. nov. isolated from the intestinal contents of plateau pika (Ochotona curzoniae) in the Qinghai-Tibet plateau of China.</title>
        <authorList>
            <person name="Tian Z."/>
        </authorList>
    </citation>
    <scope>NUCLEOTIDE SEQUENCE [LARGE SCALE GENOMIC DNA]</scope>
    <source>
        <strain evidence="9">JCM 30598</strain>
    </source>
</reference>
<accession>A0A5J5J5U7</accession>
<evidence type="ECO:0000256" key="5">
    <source>
        <dbReference type="ARBA" id="ARBA00023136"/>
    </source>
</evidence>
<dbReference type="PIRSF" id="PIRSF021697">
    <property type="entry name" value="UCP021697"/>
    <property type="match status" value="1"/>
</dbReference>
<organism evidence="8 9">
    <name type="scientific">Microbacterium rhizomatis</name>
    <dbReference type="NCBI Taxonomy" id="1631477"/>
    <lineage>
        <taxon>Bacteria</taxon>
        <taxon>Bacillati</taxon>
        <taxon>Actinomycetota</taxon>
        <taxon>Actinomycetes</taxon>
        <taxon>Micrococcales</taxon>
        <taxon>Microbacteriaceae</taxon>
        <taxon>Microbacterium</taxon>
    </lineage>
</organism>
<evidence type="ECO:0000256" key="2">
    <source>
        <dbReference type="ARBA" id="ARBA00022475"/>
    </source>
</evidence>
<keyword evidence="9" id="KW-1185">Reference proteome</keyword>
<evidence type="ECO:0000313" key="9">
    <source>
        <dbReference type="Proteomes" id="UP000325827"/>
    </source>
</evidence>
<keyword evidence="3 6" id="KW-0812">Transmembrane</keyword>
<dbReference type="InterPro" id="IPR010432">
    <property type="entry name" value="RDD"/>
</dbReference>
<name>A0A5J5J5U7_9MICO</name>
<keyword evidence="4 6" id="KW-1133">Transmembrane helix</keyword>
<dbReference type="Proteomes" id="UP000325827">
    <property type="component" value="Unassembled WGS sequence"/>
</dbReference>
<feature type="transmembrane region" description="Helical" evidence="6">
    <location>
        <begin position="58"/>
        <end position="74"/>
    </location>
</feature>
<dbReference type="InterPro" id="IPR016795">
    <property type="entry name" value="UCP021697"/>
</dbReference>
<protein>
    <submittedName>
        <fullName evidence="8">RDD family protein</fullName>
    </submittedName>
</protein>
<evidence type="ECO:0000256" key="6">
    <source>
        <dbReference type="SAM" id="Phobius"/>
    </source>
</evidence>
<proteinExistence type="predicted"/>
<feature type="domain" description="RDD" evidence="7">
    <location>
        <begin position="50"/>
        <end position="127"/>
    </location>
</feature>
<dbReference type="PANTHER" id="PTHR36115">
    <property type="entry name" value="PROLINE-RICH ANTIGEN HOMOLOG-RELATED"/>
    <property type="match status" value="1"/>
</dbReference>
<dbReference type="RefSeq" id="WP_150447278.1">
    <property type="nucleotide sequence ID" value="NZ_VYSA01000001.1"/>
</dbReference>
<dbReference type="Pfam" id="PF06271">
    <property type="entry name" value="RDD"/>
    <property type="match status" value="1"/>
</dbReference>
<comment type="caution">
    <text evidence="8">The sequence shown here is derived from an EMBL/GenBank/DDBJ whole genome shotgun (WGS) entry which is preliminary data.</text>
</comment>
<dbReference type="OrthoDB" id="5187110at2"/>
<sequence>MSDRTSDSSYPGERIGLPQNGRGSIARLGRRAGALAIDWACAVVISIAFFAYDSLATLIVFAIVQMLFIPTIGGSPGHRLVGLRVMQVNGAWTGLWRPIVRTILLVLVIPAVIWDPDQRGLHDKAAGTVLVRA</sequence>